<dbReference type="GO" id="GO:0005783">
    <property type="term" value="C:endoplasmic reticulum"/>
    <property type="evidence" value="ECO:0007669"/>
    <property type="project" value="UniProtKB-ARBA"/>
</dbReference>
<protein>
    <submittedName>
        <fullName evidence="7">ADP-ribosylation factor-like protein 6-interacting protein 1</fullName>
    </submittedName>
</protein>
<dbReference type="GO" id="GO:0016020">
    <property type="term" value="C:membrane"/>
    <property type="evidence" value="ECO:0007669"/>
    <property type="project" value="UniProtKB-SubCell"/>
</dbReference>
<dbReference type="EMBL" id="BT076701">
    <property type="protein sequence ID" value="ACO11125.1"/>
    <property type="molecule type" value="mRNA"/>
</dbReference>
<evidence type="ECO:0000256" key="2">
    <source>
        <dbReference type="ARBA" id="ARBA00022692"/>
    </source>
</evidence>
<dbReference type="Pfam" id="PF24456">
    <property type="entry name" value="RHD_RETREG1-3"/>
    <property type="match status" value="1"/>
</dbReference>
<keyword evidence="4 5" id="KW-0472">Membrane</keyword>
<gene>
    <name evidence="7" type="primary">AR6P1</name>
</gene>
<evidence type="ECO:0000313" key="7">
    <source>
        <dbReference type="EMBL" id="ACO11125.1"/>
    </source>
</evidence>
<sequence>MPLGSNVIRHQLSDWREIILLTKSLLIWEENYYIGIIVGIVSGIYSYIWLFEPTVLTLFSLFGTIIVTADYFVPRIMSQIFDEHLVWTGEKEKKYEVICDEIAAFFDSIRYLYSFLSYVKEKWPLSHFILTAMTLISLSWLGNNLNNVFLFYIWTLSLSLLPGLGYKGFIRKYVAWALLKFAELITSKDQSKKD</sequence>
<evidence type="ECO:0000256" key="5">
    <source>
        <dbReference type="SAM" id="Phobius"/>
    </source>
</evidence>
<feature type="transmembrane region" description="Helical" evidence="5">
    <location>
        <begin position="123"/>
        <end position="142"/>
    </location>
</feature>
<evidence type="ECO:0000259" key="6">
    <source>
        <dbReference type="Pfam" id="PF24456"/>
    </source>
</evidence>
<feature type="transmembrane region" description="Helical" evidence="5">
    <location>
        <begin position="32"/>
        <end position="50"/>
    </location>
</feature>
<accession>C1BQ22</accession>
<evidence type="ECO:0000256" key="4">
    <source>
        <dbReference type="ARBA" id="ARBA00023136"/>
    </source>
</evidence>
<dbReference type="PANTHER" id="PTHR20952">
    <property type="entry name" value="ADP-RIBOSYLATION-LIKE FACTOR 6-INTERACTING PROTEIN"/>
    <property type="match status" value="1"/>
</dbReference>
<dbReference type="AlphaFoldDB" id="C1BQ22"/>
<keyword evidence="2 5" id="KW-0812">Transmembrane</keyword>
<dbReference type="PANTHER" id="PTHR20952:SF0">
    <property type="entry name" value="ADP-RIBOSYLATION FACTOR-LIKE PROTEIN 6-INTERACTING PROTEIN 1"/>
    <property type="match status" value="1"/>
</dbReference>
<comment type="subcellular location">
    <subcellularLocation>
        <location evidence="1">Membrane</location>
        <topology evidence="1">Multi-pass membrane protein</topology>
    </subcellularLocation>
</comment>
<keyword evidence="3 5" id="KW-1133">Transmembrane helix</keyword>
<name>C1BQ22_CALRO</name>
<feature type="domain" description="RETREG1-3/ARL6IP-like N-terminal reticulon-homology" evidence="6">
    <location>
        <begin position="15"/>
        <end position="173"/>
    </location>
</feature>
<feature type="transmembrane region" description="Helical" evidence="5">
    <location>
        <begin position="56"/>
        <end position="73"/>
    </location>
</feature>
<reference evidence="7" key="1">
    <citation type="submission" date="2009-03" db="EMBL/GenBank/DDBJ databases">
        <title>Caligus rogercresseyi ESTs and full-length cDNAs.</title>
        <authorList>
            <person name="Yasuike M."/>
            <person name="von Schalburg K."/>
            <person name="Cooper G."/>
            <person name="Leong J."/>
            <person name="Jones S.R.M."/>
            <person name="Koop B.F."/>
        </authorList>
    </citation>
    <scope>NUCLEOTIDE SEQUENCE</scope>
    <source>
        <tissue evidence="7">Whole tissue</tissue>
    </source>
</reference>
<feature type="transmembrane region" description="Helical" evidence="5">
    <location>
        <begin position="148"/>
        <end position="166"/>
    </location>
</feature>
<dbReference type="InterPro" id="IPR052114">
    <property type="entry name" value="ER_autophagy_membrane_reg"/>
</dbReference>
<evidence type="ECO:0000256" key="1">
    <source>
        <dbReference type="ARBA" id="ARBA00004141"/>
    </source>
</evidence>
<organism evidence="7">
    <name type="scientific">Caligus rogercresseyi</name>
    <name type="common">Sea louse</name>
    <dbReference type="NCBI Taxonomy" id="217165"/>
    <lineage>
        <taxon>Eukaryota</taxon>
        <taxon>Metazoa</taxon>
        <taxon>Ecdysozoa</taxon>
        <taxon>Arthropoda</taxon>
        <taxon>Crustacea</taxon>
        <taxon>Multicrustacea</taxon>
        <taxon>Hexanauplia</taxon>
        <taxon>Copepoda</taxon>
        <taxon>Siphonostomatoida</taxon>
        <taxon>Caligidae</taxon>
        <taxon>Caligus</taxon>
    </lineage>
</organism>
<evidence type="ECO:0000256" key="3">
    <source>
        <dbReference type="ARBA" id="ARBA00022989"/>
    </source>
</evidence>
<proteinExistence type="evidence at transcript level"/>
<dbReference type="InterPro" id="IPR057282">
    <property type="entry name" value="RETREG1-3-like_RHD"/>
</dbReference>